<accession>A0A8H7WB10</accession>
<keyword evidence="5 13" id="KW-0732">Signal</keyword>
<reference evidence="14" key="1">
    <citation type="submission" date="2021-02" db="EMBL/GenBank/DDBJ databases">
        <title>Genome sequence Cadophora malorum strain M34.</title>
        <authorList>
            <person name="Stefanovic E."/>
            <person name="Vu D."/>
            <person name="Scully C."/>
            <person name="Dijksterhuis J."/>
            <person name="Roader J."/>
            <person name="Houbraken J."/>
        </authorList>
    </citation>
    <scope>NUCLEOTIDE SEQUENCE</scope>
    <source>
        <strain evidence="14">M34</strain>
    </source>
</reference>
<evidence type="ECO:0000313" key="15">
    <source>
        <dbReference type="Proteomes" id="UP000664132"/>
    </source>
</evidence>
<dbReference type="Pfam" id="PF03663">
    <property type="entry name" value="Glyco_hydro_76"/>
    <property type="match status" value="1"/>
</dbReference>
<comment type="caution">
    <text evidence="14">The sequence shown here is derived from an EMBL/GenBank/DDBJ whole genome shotgun (WGS) entry which is preliminary data.</text>
</comment>
<comment type="similarity">
    <text evidence="3 10">Belongs to the glycosyl hydrolase 76 family.</text>
</comment>
<dbReference type="PANTHER" id="PTHR12145:SF41">
    <property type="entry name" value="MANNAN ENDO-1,6-ALPHA-MANNOSIDASE"/>
    <property type="match status" value="1"/>
</dbReference>
<evidence type="ECO:0000256" key="9">
    <source>
        <dbReference type="ARBA" id="ARBA00023295"/>
    </source>
</evidence>
<evidence type="ECO:0000256" key="4">
    <source>
        <dbReference type="ARBA" id="ARBA00012350"/>
    </source>
</evidence>
<dbReference type="SUPFAM" id="SSF48208">
    <property type="entry name" value="Six-hairpin glycosidases"/>
    <property type="match status" value="1"/>
</dbReference>
<evidence type="ECO:0000256" key="2">
    <source>
        <dbReference type="ARBA" id="ARBA00004308"/>
    </source>
</evidence>
<feature type="signal peptide" evidence="13">
    <location>
        <begin position="1"/>
        <end position="18"/>
    </location>
</feature>
<keyword evidence="7 12" id="KW-0472">Membrane</keyword>
<dbReference type="AlphaFoldDB" id="A0A8H7WB10"/>
<dbReference type="GO" id="GO:0016052">
    <property type="term" value="P:carbohydrate catabolic process"/>
    <property type="evidence" value="ECO:0007669"/>
    <property type="project" value="InterPro"/>
</dbReference>
<evidence type="ECO:0000256" key="7">
    <source>
        <dbReference type="ARBA" id="ARBA00023136"/>
    </source>
</evidence>
<keyword evidence="6 10" id="KW-0378">Hydrolase</keyword>
<dbReference type="PIRSF" id="PIRSF016302">
    <property type="entry name" value="Man_a_manosd"/>
    <property type="match status" value="1"/>
</dbReference>
<feature type="region of interest" description="Disordered" evidence="11">
    <location>
        <begin position="390"/>
        <end position="438"/>
    </location>
</feature>
<dbReference type="GO" id="GO:0012505">
    <property type="term" value="C:endomembrane system"/>
    <property type="evidence" value="ECO:0007669"/>
    <property type="project" value="UniProtKB-SubCell"/>
</dbReference>
<dbReference type="InterPro" id="IPR005198">
    <property type="entry name" value="Glyco_hydro_76"/>
</dbReference>
<dbReference type="GO" id="GO:0009272">
    <property type="term" value="P:fungal-type cell wall biogenesis"/>
    <property type="evidence" value="ECO:0007669"/>
    <property type="project" value="TreeGrafter"/>
</dbReference>
<dbReference type="PANTHER" id="PTHR12145">
    <property type="entry name" value="MANNAN ENDO-1,6-ALPHA-MANNOSIDASE DCW1"/>
    <property type="match status" value="1"/>
</dbReference>
<dbReference type="InterPro" id="IPR014480">
    <property type="entry name" value="Mannan-1_6-alpha_mannosidase"/>
</dbReference>
<dbReference type="EC" id="3.2.1.101" evidence="4 10"/>
<sequence>MRIQNSWWPALLLGSTAAITVDPTSSASIKSAASTAAHGLLTFYHGNETGQIPGLLPPPHFWWETGGMFMTLIDYWRYTGDTTYNSLVSEGMLFQTGPEEDFMPPNQTKTEGNDDQGFWAMAAMLAAETNFPNPPPDQPQWLALAQAVFNEMASRWDETTCGGGLKWQIFPFNNGFNYKNSIANGCFFNLGARLARYTGNQTYANWATRVWDWEASIGLIDTDFNIYDGATDTTNCTSIDRLQWTYNAGIYLHGAANLFNFTEGSTLWGDRVSGILKRSSEVFFKDGVMIEQACENGNNCNIDQSSFKAFFSSWLASTTILAPSTASTIAPLLTSSAKAAGLQCSGGADGTTCGFKWTTGAAYDGTTGVGQQMSALGILQSAMVQIPRKAVSTGGSTGGNSGGNTGSSGGSSEDDSLPSFAPVTNTTGGTSVGDASAGISKPGGYEVKEIKTTMKDTIAASFLTVGIVGSVIGGSIIMVLES</sequence>
<keyword evidence="8" id="KW-0325">Glycoprotein</keyword>
<organism evidence="14 15">
    <name type="scientific">Cadophora malorum</name>
    <dbReference type="NCBI Taxonomy" id="108018"/>
    <lineage>
        <taxon>Eukaryota</taxon>
        <taxon>Fungi</taxon>
        <taxon>Dikarya</taxon>
        <taxon>Ascomycota</taxon>
        <taxon>Pezizomycotina</taxon>
        <taxon>Leotiomycetes</taxon>
        <taxon>Helotiales</taxon>
        <taxon>Ploettnerulaceae</taxon>
        <taxon>Cadophora</taxon>
    </lineage>
</organism>
<dbReference type="EMBL" id="JAFJYH010000104">
    <property type="protein sequence ID" value="KAG4419504.1"/>
    <property type="molecule type" value="Genomic_DNA"/>
</dbReference>
<evidence type="ECO:0000313" key="14">
    <source>
        <dbReference type="EMBL" id="KAG4419504.1"/>
    </source>
</evidence>
<feature type="compositionally biased region" description="Gly residues" evidence="11">
    <location>
        <begin position="395"/>
        <end position="409"/>
    </location>
</feature>
<evidence type="ECO:0000256" key="13">
    <source>
        <dbReference type="SAM" id="SignalP"/>
    </source>
</evidence>
<proteinExistence type="inferred from homology"/>
<evidence type="ECO:0000256" key="6">
    <source>
        <dbReference type="ARBA" id="ARBA00022801"/>
    </source>
</evidence>
<keyword evidence="12" id="KW-1133">Transmembrane helix</keyword>
<comment type="catalytic activity">
    <reaction evidence="1 10">
        <text>Random hydrolysis of (1-&gt;6)-alpha-D-mannosidic linkages in unbranched (1-&gt;6)-mannans.</text>
        <dbReference type="EC" id="3.2.1.101"/>
    </reaction>
</comment>
<evidence type="ECO:0000256" key="12">
    <source>
        <dbReference type="SAM" id="Phobius"/>
    </source>
</evidence>
<evidence type="ECO:0000256" key="5">
    <source>
        <dbReference type="ARBA" id="ARBA00022729"/>
    </source>
</evidence>
<dbReference type="Gene3D" id="1.50.10.20">
    <property type="match status" value="1"/>
</dbReference>
<dbReference type="GO" id="GO:0008496">
    <property type="term" value="F:mannan endo-1,6-alpha-mannosidase activity"/>
    <property type="evidence" value="ECO:0007669"/>
    <property type="project" value="UniProtKB-UniRule"/>
</dbReference>
<evidence type="ECO:0000256" key="8">
    <source>
        <dbReference type="ARBA" id="ARBA00023180"/>
    </source>
</evidence>
<feature type="chain" id="PRO_5034766109" description="Mannan endo-1,6-alpha-mannosidase" evidence="13">
    <location>
        <begin position="19"/>
        <end position="482"/>
    </location>
</feature>
<dbReference type="FunFam" id="1.50.10.20:FF:000006">
    <property type="entry name" value="Mannan endo-1,6-alpha-mannosidase"/>
    <property type="match status" value="1"/>
</dbReference>
<dbReference type="Proteomes" id="UP000664132">
    <property type="component" value="Unassembled WGS sequence"/>
</dbReference>
<keyword evidence="12" id="KW-0812">Transmembrane</keyword>
<keyword evidence="9 10" id="KW-0326">Glycosidase</keyword>
<feature type="transmembrane region" description="Helical" evidence="12">
    <location>
        <begin position="458"/>
        <end position="480"/>
    </location>
</feature>
<evidence type="ECO:0000256" key="11">
    <source>
        <dbReference type="SAM" id="MobiDB-lite"/>
    </source>
</evidence>
<evidence type="ECO:0000256" key="1">
    <source>
        <dbReference type="ARBA" id="ARBA00001452"/>
    </source>
</evidence>
<dbReference type="OrthoDB" id="4187847at2759"/>
<comment type="subcellular location">
    <subcellularLocation>
        <location evidence="2">Endomembrane system</location>
    </subcellularLocation>
</comment>
<evidence type="ECO:0000256" key="10">
    <source>
        <dbReference type="PIRNR" id="PIRNR016302"/>
    </source>
</evidence>
<protein>
    <recommendedName>
        <fullName evidence="4 10">Mannan endo-1,6-alpha-mannosidase</fullName>
        <ecNumber evidence="4 10">3.2.1.101</ecNumber>
    </recommendedName>
</protein>
<name>A0A8H7WB10_9HELO</name>
<dbReference type="InterPro" id="IPR008928">
    <property type="entry name" value="6-hairpin_glycosidase_sf"/>
</dbReference>
<keyword evidence="15" id="KW-1185">Reference proteome</keyword>
<gene>
    <name evidence="14" type="ORF">IFR04_007378</name>
</gene>
<evidence type="ECO:0000256" key="3">
    <source>
        <dbReference type="ARBA" id="ARBA00009699"/>
    </source>
</evidence>